<evidence type="ECO:0000256" key="1">
    <source>
        <dbReference type="ARBA" id="ARBA00023015"/>
    </source>
</evidence>
<dbReference type="InterPro" id="IPR000835">
    <property type="entry name" value="HTH_MarR-typ"/>
</dbReference>
<dbReference type="Proteomes" id="UP000019489">
    <property type="component" value="Unassembled WGS sequence"/>
</dbReference>
<evidence type="ECO:0000256" key="2">
    <source>
        <dbReference type="ARBA" id="ARBA00023125"/>
    </source>
</evidence>
<evidence type="ECO:0000313" key="6">
    <source>
        <dbReference type="Proteomes" id="UP000019489"/>
    </source>
</evidence>
<dbReference type="PROSITE" id="PS01117">
    <property type="entry name" value="HTH_MARR_1"/>
    <property type="match status" value="1"/>
</dbReference>
<dbReference type="PANTHER" id="PTHR33164:SF43">
    <property type="entry name" value="HTH-TYPE TRANSCRIPTIONAL REPRESSOR YETL"/>
    <property type="match status" value="1"/>
</dbReference>
<dbReference type="InterPro" id="IPR036390">
    <property type="entry name" value="WH_DNA-bd_sf"/>
</dbReference>
<accession>W9G2P9</accession>
<dbReference type="PROSITE" id="PS50995">
    <property type="entry name" value="HTH_MARR_2"/>
    <property type="match status" value="1"/>
</dbReference>
<comment type="caution">
    <text evidence="5">The sequence shown here is derived from an EMBL/GenBank/DDBJ whole genome shotgun (WGS) entry which is preliminary data.</text>
</comment>
<keyword evidence="2" id="KW-0238">DNA-binding</keyword>
<dbReference type="InterPro" id="IPR023187">
    <property type="entry name" value="Tscrpt_reg_MarR-type_CS"/>
</dbReference>
<dbReference type="PANTHER" id="PTHR33164">
    <property type="entry name" value="TRANSCRIPTIONAL REGULATOR, MARR FAMILY"/>
    <property type="match status" value="1"/>
</dbReference>
<feature type="domain" description="HTH marR-type" evidence="4">
    <location>
        <begin position="27"/>
        <end position="162"/>
    </location>
</feature>
<keyword evidence="6" id="KW-1185">Reference proteome</keyword>
<dbReference type="RefSeq" id="WP_034808701.1">
    <property type="nucleotide sequence ID" value="NZ_AWSA01000048.1"/>
</dbReference>
<dbReference type="GO" id="GO:0003700">
    <property type="term" value="F:DNA-binding transcription factor activity"/>
    <property type="evidence" value="ECO:0007669"/>
    <property type="project" value="InterPro"/>
</dbReference>
<dbReference type="GO" id="GO:0003677">
    <property type="term" value="F:DNA binding"/>
    <property type="evidence" value="ECO:0007669"/>
    <property type="project" value="UniProtKB-KW"/>
</dbReference>
<dbReference type="Gene3D" id="1.10.10.10">
    <property type="entry name" value="Winged helix-like DNA-binding domain superfamily/Winged helix DNA-binding domain"/>
    <property type="match status" value="1"/>
</dbReference>
<protein>
    <submittedName>
        <fullName evidence="5">MarR family transcriptional regulator</fullName>
    </submittedName>
</protein>
<dbReference type="GO" id="GO:0006950">
    <property type="term" value="P:response to stress"/>
    <property type="evidence" value="ECO:0007669"/>
    <property type="project" value="TreeGrafter"/>
</dbReference>
<dbReference type="InterPro" id="IPR039422">
    <property type="entry name" value="MarR/SlyA-like"/>
</dbReference>
<gene>
    <name evidence="5" type="ORF">N865_16455</name>
</gene>
<dbReference type="STRING" id="1386089.N865_16455"/>
<sequence length="170" mass="19467">MTQPEQDSVDRHVARWTAVTEGMNPEVEGATTRMQAITRHLKREMHASFTDRDDTLEDYMTLHALLVQHFPEEATPAQLADDCHVTRAAMTSRLDRLVERGHVTREVDPLDRRRIIVRPTASGRALWEGGLREGIEREKATFSPLTDRELIQLNALLRKVVRHLESQDPA</sequence>
<dbReference type="SMART" id="SM00347">
    <property type="entry name" value="HTH_MARR"/>
    <property type="match status" value="1"/>
</dbReference>
<dbReference type="PRINTS" id="PR00598">
    <property type="entry name" value="HTHMARR"/>
</dbReference>
<keyword evidence="1" id="KW-0805">Transcription regulation</keyword>
<proteinExistence type="predicted"/>
<dbReference type="Pfam" id="PF12802">
    <property type="entry name" value="MarR_2"/>
    <property type="match status" value="1"/>
</dbReference>
<organism evidence="5 6">
    <name type="scientific">Intrasporangium oryzae NRRL B-24470</name>
    <dbReference type="NCBI Taxonomy" id="1386089"/>
    <lineage>
        <taxon>Bacteria</taxon>
        <taxon>Bacillati</taxon>
        <taxon>Actinomycetota</taxon>
        <taxon>Actinomycetes</taxon>
        <taxon>Micrococcales</taxon>
        <taxon>Intrasporangiaceae</taxon>
        <taxon>Intrasporangium</taxon>
    </lineage>
</organism>
<dbReference type="PATRIC" id="fig|1386089.3.peg.3484"/>
<name>W9G2P9_9MICO</name>
<dbReference type="OrthoDB" id="8635520at2"/>
<evidence type="ECO:0000259" key="4">
    <source>
        <dbReference type="PROSITE" id="PS50995"/>
    </source>
</evidence>
<keyword evidence="3" id="KW-0804">Transcription</keyword>
<dbReference type="eggNOG" id="COG1846">
    <property type="taxonomic scope" value="Bacteria"/>
</dbReference>
<dbReference type="AlphaFoldDB" id="W9G2P9"/>
<reference evidence="5 6" key="1">
    <citation type="submission" date="2013-08" db="EMBL/GenBank/DDBJ databases">
        <title>Intrasporangium oryzae NRRL B-24470.</title>
        <authorList>
            <person name="Liu H."/>
            <person name="Wang G."/>
        </authorList>
    </citation>
    <scope>NUCLEOTIDE SEQUENCE [LARGE SCALE GENOMIC DNA]</scope>
    <source>
        <strain evidence="5 6">NRRL B-24470</strain>
    </source>
</reference>
<evidence type="ECO:0000313" key="5">
    <source>
        <dbReference type="EMBL" id="EWT00275.1"/>
    </source>
</evidence>
<dbReference type="SUPFAM" id="SSF46785">
    <property type="entry name" value="Winged helix' DNA-binding domain"/>
    <property type="match status" value="1"/>
</dbReference>
<dbReference type="InterPro" id="IPR036388">
    <property type="entry name" value="WH-like_DNA-bd_sf"/>
</dbReference>
<evidence type="ECO:0000256" key="3">
    <source>
        <dbReference type="ARBA" id="ARBA00023163"/>
    </source>
</evidence>
<dbReference type="EMBL" id="AWSA01000048">
    <property type="protein sequence ID" value="EWT00275.1"/>
    <property type="molecule type" value="Genomic_DNA"/>
</dbReference>